<dbReference type="CDD" id="cd19049">
    <property type="entry name" value="LGIC_TM_anion"/>
    <property type="match status" value="1"/>
</dbReference>
<dbReference type="InterPro" id="IPR018000">
    <property type="entry name" value="Neurotransmitter_ion_chnl_CS"/>
</dbReference>
<gene>
    <name evidence="22" type="primary">Acey_s0067.g1</name>
    <name evidence="22" type="synonym">Acey-lgc-36</name>
    <name evidence="22" type="ORF">Y032_0067g1</name>
</gene>
<dbReference type="GO" id="GO:0005254">
    <property type="term" value="F:chloride channel activity"/>
    <property type="evidence" value="ECO:0007669"/>
    <property type="project" value="UniProtKB-KW"/>
</dbReference>
<dbReference type="GO" id="GO:0005230">
    <property type="term" value="F:extracellular ligand-gated monoatomic ion channel activity"/>
    <property type="evidence" value="ECO:0007669"/>
    <property type="project" value="InterPro"/>
</dbReference>
<dbReference type="PRINTS" id="PR00253">
    <property type="entry name" value="GABAARECEPTR"/>
</dbReference>
<evidence type="ECO:0000256" key="13">
    <source>
        <dbReference type="ARBA" id="ARBA00023214"/>
    </source>
</evidence>
<evidence type="ECO:0000256" key="8">
    <source>
        <dbReference type="ARBA" id="ARBA00023136"/>
    </source>
</evidence>
<keyword evidence="10" id="KW-0675">Receptor</keyword>
<dbReference type="Gene3D" id="1.20.58.390">
    <property type="entry name" value="Neurotransmitter-gated ion-channel transmembrane domain"/>
    <property type="match status" value="1"/>
</dbReference>
<keyword evidence="14" id="KW-0628">Postsynaptic cell membrane</keyword>
<dbReference type="InterPro" id="IPR006028">
    <property type="entry name" value="GABAA/Glycine_rcpt"/>
</dbReference>
<keyword evidence="1 18" id="KW-0813">Transport</keyword>
<dbReference type="PRINTS" id="PR00252">
    <property type="entry name" value="NRIONCHANNEL"/>
</dbReference>
<evidence type="ECO:0000256" key="11">
    <source>
        <dbReference type="ARBA" id="ARBA00023173"/>
    </source>
</evidence>
<keyword evidence="9" id="KW-1015">Disulfide bond</keyword>
<name>A0A016TZ76_9BILA</name>
<evidence type="ECO:0000256" key="19">
    <source>
        <dbReference type="SAM" id="MobiDB-lite"/>
    </source>
</evidence>
<dbReference type="InterPro" id="IPR038050">
    <property type="entry name" value="Neuro_actylchol_rec"/>
</dbReference>
<sequence length="541" mass="62811">MVSGNGTIIILSPIPSGGSTEKQFARMRWLLVIFASDLLTSIYAVPYRIENVRFSSNEGARSSGKRDRKGVANNVTTLLNQILEGYDRHLRPGFNMRRTTVFIDIFVRTMGPIADLTDTYSFNCYFRQMWTDSRLKFNGTHNKQLSLSMAMLDKIWKPDTYFWNGARSYTHTMTTSNRLVRLYPDGTVLYSSRLTIKGKCAMSMRRYPLDRQACRLVIGSYAFGADELLYDWRVMGADRGVQMDYDGINDLPQFSMTGFQVFNSTNMTRDRNYSALEVRFYFDRHFGYFLMNFYVPCTLIVLLCWVALWTNREATGDRIGMGITSVLTMVLIVNDSKSDAPKVNFPTALDIYIWICYTTLLICMVEFTVVHYYTKFNTGDPEIQALEREKMRQIIRRIPKTAVLSSRRPYRKPQQNSPRRHHGITRSDGGRHSMYHRVRNFSVKKKLLTPQFSVSSNDGQLQNIQEFQQDSVGWRLYYWMMNNGRPTDPFGLAQNSISAVDRFSRIALPIYFVAVVVVYYNFYVNTPYDFTFDDDYIKNPL</sequence>
<evidence type="ECO:0000256" key="12">
    <source>
        <dbReference type="ARBA" id="ARBA00023180"/>
    </source>
</evidence>
<dbReference type="NCBIfam" id="TIGR00860">
    <property type="entry name" value="LIC"/>
    <property type="match status" value="1"/>
</dbReference>
<keyword evidence="13" id="KW-0868">Chloride</keyword>
<feature type="transmembrane region" description="Helical" evidence="18">
    <location>
        <begin position="286"/>
        <end position="308"/>
    </location>
</feature>
<evidence type="ECO:0000256" key="7">
    <source>
        <dbReference type="ARBA" id="ARBA00023065"/>
    </source>
</evidence>
<evidence type="ECO:0000256" key="4">
    <source>
        <dbReference type="ARBA" id="ARBA00022729"/>
    </source>
</evidence>
<dbReference type="EMBL" id="JARK01001403">
    <property type="protein sequence ID" value="EYC08066.1"/>
    <property type="molecule type" value="Genomic_DNA"/>
</dbReference>
<feature type="transmembrane region" description="Helical" evidence="18">
    <location>
        <begin position="506"/>
        <end position="523"/>
    </location>
</feature>
<dbReference type="InterPro" id="IPR006201">
    <property type="entry name" value="Neur_channel"/>
</dbReference>
<evidence type="ECO:0000259" key="20">
    <source>
        <dbReference type="Pfam" id="PF02931"/>
    </source>
</evidence>
<dbReference type="Pfam" id="PF02932">
    <property type="entry name" value="Neur_chan_memb"/>
    <property type="match status" value="1"/>
</dbReference>
<evidence type="ECO:0000256" key="10">
    <source>
        <dbReference type="ARBA" id="ARBA00023170"/>
    </source>
</evidence>
<comment type="subcellular location">
    <subcellularLocation>
        <location evidence="17">Postsynaptic cell membrane</location>
        <topology evidence="17">Multi-pass membrane protein</topology>
    </subcellularLocation>
</comment>
<evidence type="ECO:0000256" key="18">
    <source>
        <dbReference type="RuleBase" id="RU000687"/>
    </source>
</evidence>
<dbReference type="Proteomes" id="UP000024635">
    <property type="component" value="Unassembled WGS sequence"/>
</dbReference>
<evidence type="ECO:0000256" key="14">
    <source>
        <dbReference type="ARBA" id="ARBA00023257"/>
    </source>
</evidence>
<dbReference type="GO" id="GO:0045211">
    <property type="term" value="C:postsynaptic membrane"/>
    <property type="evidence" value="ECO:0007669"/>
    <property type="project" value="UniProtKB-SubCell"/>
</dbReference>
<organism evidence="22 23">
    <name type="scientific">Ancylostoma ceylanicum</name>
    <dbReference type="NCBI Taxonomy" id="53326"/>
    <lineage>
        <taxon>Eukaryota</taxon>
        <taxon>Metazoa</taxon>
        <taxon>Ecdysozoa</taxon>
        <taxon>Nematoda</taxon>
        <taxon>Chromadorea</taxon>
        <taxon>Rhabditida</taxon>
        <taxon>Rhabditina</taxon>
        <taxon>Rhabditomorpha</taxon>
        <taxon>Strongyloidea</taxon>
        <taxon>Ancylostomatidae</taxon>
        <taxon>Ancylostomatinae</taxon>
        <taxon>Ancylostoma</taxon>
    </lineage>
</organism>
<evidence type="ECO:0008006" key="24">
    <source>
        <dbReference type="Google" id="ProtNLM"/>
    </source>
</evidence>
<evidence type="ECO:0000313" key="23">
    <source>
        <dbReference type="Proteomes" id="UP000024635"/>
    </source>
</evidence>
<comment type="similarity">
    <text evidence="18">Belongs to the ligand-gated ion channel (TC 1.A.9) family.</text>
</comment>
<keyword evidence="16 18" id="KW-0407">Ion channel</keyword>
<dbReference type="FunFam" id="2.70.170.10:FF:000003">
    <property type="entry name" value="Putative gamma-aminobutyric acid receptor subunit gamma-2"/>
    <property type="match status" value="1"/>
</dbReference>
<reference evidence="23" key="1">
    <citation type="journal article" date="2015" name="Nat. Genet.">
        <title>The genome and transcriptome of the zoonotic hookworm Ancylostoma ceylanicum identify infection-specific gene families.</title>
        <authorList>
            <person name="Schwarz E.M."/>
            <person name="Hu Y."/>
            <person name="Antoshechkin I."/>
            <person name="Miller M.M."/>
            <person name="Sternberg P.W."/>
            <person name="Aroian R.V."/>
        </authorList>
    </citation>
    <scope>NUCLEOTIDE SEQUENCE</scope>
    <source>
        <strain evidence="23">HY135</strain>
    </source>
</reference>
<keyword evidence="7 18" id="KW-0406">Ion transport</keyword>
<comment type="caution">
    <text evidence="22">The sequence shown here is derived from an EMBL/GenBank/DDBJ whole genome shotgun (WGS) entry which is preliminary data.</text>
</comment>
<evidence type="ECO:0000256" key="15">
    <source>
        <dbReference type="ARBA" id="ARBA00023286"/>
    </source>
</evidence>
<dbReference type="InterPro" id="IPR006202">
    <property type="entry name" value="Neur_chan_lig-bd"/>
</dbReference>
<evidence type="ECO:0000256" key="3">
    <source>
        <dbReference type="ARBA" id="ARBA00022692"/>
    </source>
</evidence>
<keyword evidence="2" id="KW-1003">Cell membrane</keyword>
<proteinExistence type="inferred from homology"/>
<evidence type="ECO:0000256" key="1">
    <source>
        <dbReference type="ARBA" id="ARBA00022448"/>
    </source>
</evidence>
<evidence type="ECO:0000256" key="17">
    <source>
        <dbReference type="ARBA" id="ARBA00034104"/>
    </source>
</evidence>
<keyword evidence="6" id="KW-0770">Synapse</keyword>
<dbReference type="PRINTS" id="PR01079">
    <property type="entry name" value="GABAARALPHA"/>
</dbReference>
<keyword evidence="3 18" id="KW-0812">Transmembrane</keyword>
<dbReference type="InterPro" id="IPR036734">
    <property type="entry name" value="Neur_chan_lig-bd_sf"/>
</dbReference>
<dbReference type="PANTHER" id="PTHR18945">
    <property type="entry name" value="NEUROTRANSMITTER GATED ION CHANNEL"/>
    <property type="match status" value="1"/>
</dbReference>
<evidence type="ECO:0000256" key="6">
    <source>
        <dbReference type="ARBA" id="ARBA00023018"/>
    </source>
</evidence>
<comment type="caution">
    <text evidence="18">Lacks conserved residue(s) required for the propagation of feature annotation.</text>
</comment>
<keyword evidence="15" id="KW-1071">Ligand-gated ion channel</keyword>
<accession>A0A016TZ76</accession>
<dbReference type="InterPro" id="IPR001390">
    <property type="entry name" value="GABAAa_rcpt"/>
</dbReference>
<feature type="region of interest" description="Disordered" evidence="19">
    <location>
        <begin position="406"/>
        <end position="431"/>
    </location>
</feature>
<keyword evidence="12" id="KW-0325">Glycoprotein</keyword>
<keyword evidence="5 18" id="KW-1133">Transmembrane helix</keyword>
<evidence type="ECO:0000313" key="22">
    <source>
        <dbReference type="EMBL" id="EYC08066.1"/>
    </source>
</evidence>
<keyword evidence="23" id="KW-1185">Reference proteome</keyword>
<feature type="domain" description="Neurotransmitter-gated ion-channel transmembrane" evidence="21">
    <location>
        <begin position="294"/>
        <end position="519"/>
    </location>
</feature>
<evidence type="ECO:0000256" key="5">
    <source>
        <dbReference type="ARBA" id="ARBA00022989"/>
    </source>
</evidence>
<evidence type="ECO:0000256" key="16">
    <source>
        <dbReference type="ARBA" id="ARBA00023303"/>
    </source>
</evidence>
<feature type="domain" description="Neurotransmitter-gated ion-channel ligand-binding" evidence="20">
    <location>
        <begin position="76"/>
        <end position="284"/>
    </location>
</feature>
<evidence type="ECO:0000256" key="9">
    <source>
        <dbReference type="ARBA" id="ARBA00023157"/>
    </source>
</evidence>
<keyword evidence="8 18" id="KW-0472">Membrane</keyword>
<dbReference type="OrthoDB" id="203862at2759"/>
<protein>
    <recommendedName>
        <fullName evidence="24">Cation transporter family protein</fullName>
    </recommendedName>
</protein>
<evidence type="ECO:0000259" key="21">
    <source>
        <dbReference type="Pfam" id="PF02932"/>
    </source>
</evidence>
<keyword evidence="11" id="KW-0869">Chloride channel</keyword>
<keyword evidence="4" id="KW-0732">Signal</keyword>
<dbReference type="GO" id="GO:0004890">
    <property type="term" value="F:GABA-A receptor activity"/>
    <property type="evidence" value="ECO:0007669"/>
    <property type="project" value="InterPro"/>
</dbReference>
<dbReference type="STRING" id="53326.A0A016TZ76"/>
<dbReference type="GO" id="GO:0034707">
    <property type="term" value="C:chloride channel complex"/>
    <property type="evidence" value="ECO:0007669"/>
    <property type="project" value="UniProtKB-KW"/>
</dbReference>
<dbReference type="SUPFAM" id="SSF63712">
    <property type="entry name" value="Nicotinic receptor ligand binding domain-like"/>
    <property type="match status" value="1"/>
</dbReference>
<dbReference type="PROSITE" id="PS00236">
    <property type="entry name" value="NEUROTR_ION_CHANNEL"/>
    <property type="match status" value="1"/>
</dbReference>
<feature type="transmembrane region" description="Helical" evidence="18">
    <location>
        <begin position="351"/>
        <end position="373"/>
    </location>
</feature>
<dbReference type="Pfam" id="PF02931">
    <property type="entry name" value="Neur_chan_LBD"/>
    <property type="match status" value="1"/>
</dbReference>
<evidence type="ECO:0000256" key="2">
    <source>
        <dbReference type="ARBA" id="ARBA00022475"/>
    </source>
</evidence>
<dbReference type="Gene3D" id="2.70.170.10">
    <property type="entry name" value="Neurotransmitter-gated ion-channel ligand-binding domain"/>
    <property type="match status" value="1"/>
</dbReference>
<dbReference type="InterPro" id="IPR006029">
    <property type="entry name" value="Neurotrans-gated_channel_TM"/>
</dbReference>
<dbReference type="InterPro" id="IPR036719">
    <property type="entry name" value="Neuro-gated_channel_TM_sf"/>
</dbReference>
<dbReference type="AlphaFoldDB" id="A0A016TZ76"/>
<dbReference type="SUPFAM" id="SSF90112">
    <property type="entry name" value="Neurotransmitter-gated ion-channel transmembrane pore"/>
    <property type="match status" value="1"/>
</dbReference>